<dbReference type="PRINTS" id="PR00313">
    <property type="entry name" value="CABNDNGRPT"/>
</dbReference>
<dbReference type="SUPFAM" id="SSF51120">
    <property type="entry name" value="beta-Roll"/>
    <property type="match status" value="3"/>
</dbReference>
<dbReference type="InterPro" id="IPR002126">
    <property type="entry name" value="Cadherin-like_dom"/>
</dbReference>
<dbReference type="eggNOG" id="COG2931">
    <property type="taxonomic scope" value="Bacteria"/>
</dbReference>
<dbReference type="InterPro" id="IPR006141">
    <property type="entry name" value="Intein_N"/>
</dbReference>
<feature type="domain" description="Cadherin" evidence="2">
    <location>
        <begin position="1220"/>
        <end position="1352"/>
    </location>
</feature>
<dbReference type="Proteomes" id="UP000002931">
    <property type="component" value="Unassembled WGS sequence"/>
</dbReference>
<dbReference type="Pfam" id="PF00353">
    <property type="entry name" value="HemolysinCabind"/>
    <property type="match status" value="5"/>
</dbReference>
<feature type="region of interest" description="Disordered" evidence="1">
    <location>
        <begin position="2314"/>
        <end position="2362"/>
    </location>
</feature>
<dbReference type="PROSITE" id="PS50268">
    <property type="entry name" value="CADHERIN_2"/>
    <property type="match status" value="2"/>
</dbReference>
<organism evidence="3 4">
    <name type="scientific">Maritimibacter alkaliphilus HTCC2654</name>
    <dbReference type="NCBI Taxonomy" id="314271"/>
    <lineage>
        <taxon>Bacteria</taxon>
        <taxon>Pseudomonadati</taxon>
        <taxon>Pseudomonadota</taxon>
        <taxon>Alphaproteobacteria</taxon>
        <taxon>Rhodobacterales</taxon>
        <taxon>Roseobacteraceae</taxon>
        <taxon>Maritimibacter</taxon>
    </lineage>
</organism>
<dbReference type="GO" id="GO:0005509">
    <property type="term" value="F:calcium ion binding"/>
    <property type="evidence" value="ECO:0007669"/>
    <property type="project" value="InterPro"/>
</dbReference>
<comment type="caution">
    <text evidence="3">The sequence shown here is derived from an EMBL/GenBank/DDBJ whole genome shotgun (WGS) entry which is preliminary data.</text>
</comment>
<dbReference type="STRING" id="314271.RB2654_04471"/>
<dbReference type="Pfam" id="PF13403">
    <property type="entry name" value="Hint_2"/>
    <property type="match status" value="1"/>
</dbReference>
<dbReference type="InterPro" id="IPR001343">
    <property type="entry name" value="Hemolysn_Ca-bd"/>
</dbReference>
<sequence length="2762" mass="285697">MTFYSKNLYGYFKYGSFSYGKCGGGDRNNDPDAVNDSASTYEGDPVTVGVLNNDSDVDGDALKIVSTGNPSHGTVTVNANGTVTYTPDDGYTGNDSFTYTISDGNGGTDTATVCIRVECDPNENNEDPDAVDDAANTTEGDPVQIDLTGNDSDPDGDTLTVIGGTDPANGTVTNNGDGTVTYTPNPGFVGEDTFTYTITDGNGGQDTATVTVCVTDPNGGNQDPDAVNDTTNTFPDTAVTVEVLANDSDPDGDTLTIIGGTDPTNGSVTDNGDGTITYTPNTGFTGTDTFTYTVSDGNGGTDTATVTVSVNDNGGGNSVDAVDDSYNIDEDTTLIVDLTANDSDPEGDDFSITSVGSATNGTTTLNPDGTVTYKPNDDFNGTDTFTYTITDDQGATDTATVTINVGAVQDDPDAENDVELTDENTPVDIDVLANDSDPDGDTLNVLSYGQGTNGTVTGGGTGPLTYTPNSGFTGVDTFTYTITDGNGGQDTATVTVVVGDVDDNSVVANDDSATTTAGNPIEIAVLSNDTDPQGDTFSISGFSDGTNGSVTADADGNLTYTPDAGFTGQDTFTYTIVDSQGATDTATVTVTVNAGGQNSVDAVDDSYNIDEDTTLIVDLTANDSDPEGDDFSITSVGSAANGTTTLNPDGTVTYKPNDDFNGTDTFTYTITDDQGATDTATVTINVGAVQDDPDAENDVELTDENTPVDIDVLANDSDPDGDTLNVLSYGQGTNGTVTGGGTGPLTYTPNADFTGTDTFTYTITDGNGGQDTATVTVFVGDVDNNTVDAVDDSATTTAGNAVAVAVLANDTDPEGDSFSVTGFSNGTNGSVSADANGVLTYTPDAGFTGVDTFTYTITDDQGATDTATVTVTVNAGGQNSVNAVDDSYDIDEDTTLIVDLTGNDSDPQGDDFSVTAVGTPTNGTATLNPDGTVTYKPNQDFTGTDTFTYTITDDQGATDTATVTVSMAPVNDNPDAEDDVRVTDDTDPLLIDVIANDTDVDGDPLTVTNVTTPSFGTVVNNNDGTVTYDPNDDFVGTDTFEYTISDGNGGTDTATVTVVVNGDGGMNSVVARNDSATTSEDDAVNIDVLANDSDPQGDSFSIQSFGQGANGTVTAGPGGTLTYTPDPDYFGTDSFTYTIVDSQGATDTATVTVNVTQDGVNTVDAVDDMAQTDPNTAVNVPVLANDTDPEGDTFSVTSFGQGTNGTVTTGPGGTLTYTPDTDFTGTDSFTYTITDDQGATDTATVTVSVGMGPMNSVDAVDDAYTIDEDTTLIVDLTANDSDPEGDDFTVTSVGTPTNGTATLNPDGTVTYKPNLDFTGTDTFTYTVTDDQGATDTATVTVTMTPVNDAPDAEDDITVIDEGTSVDIDVLANDEDADNDPLTITSYDQPTNGTVTDGPGGTLTYTPNTDFTGTDTFEYTISDGNGATDTATVTVVVQGDNGQNSVNAVDDSYDIDEDTTLIVDLTGNDSDPQGDDFSVTAVGTPTNGTATLNPDGTVTYKPNQDFTGTDTFTYTITDDQGATDTATVTVSMAPVNDNPDAEDDVRVTDDTDPLLIDVIANDTDVDGDPLTVTNVTTPSFGTVVNNNDGTVTYDPNDDFVGTDTFEYTISDGNGGTDTATVTVVVNGDGGMNSVVARNDSATTSEDDAVNIDVLANDSDPQGDSFSIQSFGQGANGTVTAGPGGTLTYTPDPDYFGTDSFTYTIVDSQGATDTATVTVNVTQDGVNTVDAVDDMAQTDPNTAVNVPVLANDTDPEGDTFSVTSFGQGTNGTVTTGPGGTLTYTPDTDFTGTDSFTYTITDDQGATDTATVTVSVGMGPMNSVDAVDDAYTIDEDTTLIVDLTANDSDPEGDDFTVTSVGTPTNGTATLNPDGTVTYKPNLDFTGTDTFTYTVTDDQGATDTATVTVTMTPVNDAPDAEDDVRVIDEGTTLTFDPRTNDEDPDGDPLTIIDVGTATNGTVTDNGDGTVSYTPTADFTGTDTFEYTISDGNGLTDTATITVVVQDDGNNQNTTEAVDDAFATDLNTAVAGNVLANDTDPEGDPQTVTSNTNPSNGSVVVNANGAFIYTPDTGFTGTDTFTYTIADDQGATDTATVTVSVGVDAPPLANDDTANVPINATVTIDVLANDTDPDGDDANLQVISAVASEGSVVINPDGTLTYTPTVDGYVTVDYTIQDEDGLTDTATVTILVNDGIVEGTDGDDLIDTGYTGDPENDMVDAGDNIFPGKGPDDDIIEGYDGDDTIYAGDGDDDVRGGDGSDTVYGEDGDDIIDTSAPTEASDYGFAPGETVAGWPFAPTTPDQWVPDDADEDNDKDTVFGGAGDDTITTGDDDDTIDGGTGDDTIDGGLDDDTIQGGDGNDYIIGGHGSDDIDGGAGDDEIWGGLGPVTPDILNLEDDAYPVDDYGDADTNDPLSPIPSFLDPRPSNGMDVIRGGDGNDTIYGQDDDDILYGDAGDDFIDGGIDDDTIYGGDGDDELYGDKGQDLIDGGAGADDAYGGDDRDTFINVNVGDFVDGGEGGDDWDTLDLTGTKPTGGSLKVTKDGTNPENGFVEFFDSNGVSTGTMNFINIEDIVPCFTPGTLIATPKGEVPVEELGEGDRVITRDNGIQEIRWIGHKQIGWQELNRSQHLKPVLIKAGSLGNGLPERDMLVSPNHRMLVANDRTALYFDEREVLASAKHLVDSKEIMTVDVREVTYIHFLFDHHEVVLSDGTWSESFQPGDYSLKGIGNAQRQELFELFPELETREGLEDFTSARRILKKHEAKMLRK</sequence>
<feature type="compositionally biased region" description="Acidic residues" evidence="1">
    <location>
        <begin position="2338"/>
        <end position="2348"/>
    </location>
</feature>
<dbReference type="PANTHER" id="PTHR34720">
    <property type="entry name" value="MICROCYSTIN DEPENDENT PROTEIN"/>
    <property type="match status" value="1"/>
</dbReference>
<evidence type="ECO:0000256" key="1">
    <source>
        <dbReference type="SAM" id="MobiDB-lite"/>
    </source>
</evidence>
<dbReference type="InterPro" id="IPR003587">
    <property type="entry name" value="Hint_dom_N"/>
</dbReference>
<dbReference type="PANTHER" id="PTHR34720:SF9">
    <property type="entry name" value="BLR4714 PROTEIN"/>
    <property type="match status" value="1"/>
</dbReference>
<dbReference type="EMBL" id="AAMT01000017">
    <property type="protein sequence ID" value="EAQ11253.1"/>
    <property type="molecule type" value="Genomic_DNA"/>
</dbReference>
<feature type="region of interest" description="Disordered" evidence="1">
    <location>
        <begin position="2242"/>
        <end position="2261"/>
    </location>
</feature>
<dbReference type="Gene3D" id="2.60.40.3440">
    <property type="match status" value="22"/>
</dbReference>
<dbReference type="SUPFAM" id="SSF51294">
    <property type="entry name" value="Hedgehog/intein (Hint) domain"/>
    <property type="match status" value="1"/>
</dbReference>
<dbReference type="eggNOG" id="COG3209">
    <property type="taxonomic scope" value="Bacteria"/>
</dbReference>
<protein>
    <submittedName>
        <fullName evidence="3">Putative RTX toxin</fullName>
    </submittedName>
</protein>
<name>A3VKC9_9RHOB</name>
<gene>
    <name evidence="3" type="ORF">RB2654_04471</name>
</gene>
<dbReference type="InterPro" id="IPR036844">
    <property type="entry name" value="Hint_dom_sf"/>
</dbReference>
<dbReference type="Gene3D" id="2.170.16.10">
    <property type="entry name" value="Hedgehog/Intein (Hint) domain"/>
    <property type="match status" value="1"/>
</dbReference>
<feature type="domain" description="Cadherin" evidence="2">
    <location>
        <begin position="1784"/>
        <end position="1916"/>
    </location>
</feature>
<dbReference type="Pfam" id="PF17963">
    <property type="entry name" value="Big_9"/>
    <property type="match status" value="23"/>
</dbReference>
<dbReference type="InterPro" id="IPR011049">
    <property type="entry name" value="Serralysin-like_metalloprot_C"/>
</dbReference>
<dbReference type="PROSITE" id="PS50817">
    <property type="entry name" value="INTEIN_N_TER"/>
    <property type="match status" value="1"/>
</dbReference>
<dbReference type="GO" id="GO:0016020">
    <property type="term" value="C:membrane"/>
    <property type="evidence" value="ECO:0007669"/>
    <property type="project" value="InterPro"/>
</dbReference>
<dbReference type="SMART" id="SM00306">
    <property type="entry name" value="HintN"/>
    <property type="match status" value="1"/>
</dbReference>
<dbReference type="InterPro" id="IPR018511">
    <property type="entry name" value="Hemolysin-typ_Ca-bd_CS"/>
</dbReference>
<dbReference type="PROSITE" id="PS00330">
    <property type="entry name" value="HEMOLYSIN_CALCIUM"/>
    <property type="match status" value="3"/>
</dbReference>
<dbReference type="GO" id="GO:0016539">
    <property type="term" value="P:intein-mediated protein splicing"/>
    <property type="evidence" value="ECO:0007669"/>
    <property type="project" value="InterPro"/>
</dbReference>
<keyword evidence="4" id="KW-1185">Reference proteome</keyword>
<dbReference type="Gene3D" id="2.60.40.2810">
    <property type="match status" value="1"/>
</dbReference>
<evidence type="ECO:0000313" key="3">
    <source>
        <dbReference type="EMBL" id="EAQ11253.1"/>
    </source>
</evidence>
<proteinExistence type="predicted"/>
<reference evidence="3 4" key="1">
    <citation type="journal article" date="2010" name="J. Bacteriol.">
        <title>Genome sequences of Pelagibaca bermudensis HTCC2601T and Maritimibacter alkaliphilus HTCC2654T, the type strains of two marine Roseobacter genera.</title>
        <authorList>
            <person name="Thrash J.C."/>
            <person name="Cho J.C."/>
            <person name="Ferriera S."/>
            <person name="Johnson J."/>
            <person name="Vergin K.L."/>
            <person name="Giovannoni S.J."/>
        </authorList>
    </citation>
    <scope>NUCLEOTIDE SEQUENCE [LARGE SCALE GENOMIC DNA]</scope>
    <source>
        <strain evidence="3 4">HTCC2654</strain>
    </source>
</reference>
<dbReference type="HOGENOM" id="CLU_227005_0_0_5"/>
<accession>A3VKC9</accession>
<evidence type="ECO:0000259" key="2">
    <source>
        <dbReference type="PROSITE" id="PS50268"/>
    </source>
</evidence>
<dbReference type="RefSeq" id="WP_008329030.1">
    <property type="nucleotide sequence ID" value="NZ_CH902578.1"/>
</dbReference>
<dbReference type="NCBIfam" id="NF012211">
    <property type="entry name" value="tand_rpt_95"/>
    <property type="match status" value="23"/>
</dbReference>
<feature type="region of interest" description="Disordered" evidence="1">
    <location>
        <begin position="122"/>
        <end position="155"/>
    </location>
</feature>
<evidence type="ECO:0000313" key="4">
    <source>
        <dbReference type="Proteomes" id="UP000002931"/>
    </source>
</evidence>
<feature type="compositionally biased region" description="Acidic residues" evidence="1">
    <location>
        <begin position="122"/>
        <end position="132"/>
    </location>
</feature>
<dbReference type="GO" id="GO:0007156">
    <property type="term" value="P:homophilic cell adhesion via plasma membrane adhesion molecules"/>
    <property type="evidence" value="ECO:0007669"/>
    <property type="project" value="InterPro"/>
</dbReference>
<dbReference type="OrthoDB" id="6305173at2"/>
<dbReference type="InterPro" id="IPR028992">
    <property type="entry name" value="Hedgehog/Intein_dom"/>
</dbReference>